<dbReference type="SMART" id="SM00149">
    <property type="entry name" value="PLCYc"/>
    <property type="match status" value="1"/>
</dbReference>
<dbReference type="InterPro" id="IPR000159">
    <property type="entry name" value="RA_dom"/>
</dbReference>
<evidence type="ECO:0000256" key="1">
    <source>
        <dbReference type="RuleBase" id="RU361133"/>
    </source>
</evidence>
<dbReference type="EMBL" id="JAJSOF020000023">
    <property type="protein sequence ID" value="KAJ4435648.1"/>
    <property type="molecule type" value="Genomic_DNA"/>
</dbReference>
<dbReference type="Gene3D" id="3.10.20.90">
    <property type="entry name" value="Phosphatidylinositol 3-kinase Catalytic Subunit, Chain A, domain 1"/>
    <property type="match status" value="2"/>
</dbReference>
<feature type="domain" description="Ras-associating" evidence="5">
    <location>
        <begin position="794"/>
        <end position="881"/>
    </location>
</feature>
<dbReference type="SUPFAM" id="SSF49562">
    <property type="entry name" value="C2 domain (Calcium/lipid-binding domain, CaLB)"/>
    <property type="match status" value="1"/>
</dbReference>
<dbReference type="InterPro" id="IPR000008">
    <property type="entry name" value="C2_dom"/>
</dbReference>
<keyword evidence="7" id="KW-1185">Reference proteome</keyword>
<dbReference type="InterPro" id="IPR017946">
    <property type="entry name" value="PLC-like_Pdiesterase_TIM-brl"/>
</dbReference>
<dbReference type="Proteomes" id="UP001148838">
    <property type="component" value="Unassembled WGS sequence"/>
</dbReference>
<dbReference type="SMART" id="SM00314">
    <property type="entry name" value="RA"/>
    <property type="match status" value="2"/>
</dbReference>
<dbReference type="PROSITE" id="PS50200">
    <property type="entry name" value="RA"/>
    <property type="match status" value="2"/>
</dbReference>
<dbReference type="PANTHER" id="PTHR10336:SF6">
    <property type="entry name" value="1-PHOSPHATIDYLINOSITOL 4,5-BISPHOSPHATE PHOSPHODIESTERASE EPSILON-1"/>
    <property type="match status" value="1"/>
</dbReference>
<dbReference type="CDD" id="cd00275">
    <property type="entry name" value="C2_PLC_like"/>
    <property type="match status" value="1"/>
</dbReference>
<dbReference type="PRINTS" id="PR00390">
    <property type="entry name" value="PHPHLIPASEC"/>
</dbReference>
<evidence type="ECO:0000259" key="3">
    <source>
        <dbReference type="PROSITE" id="PS50004"/>
    </source>
</evidence>
<evidence type="ECO:0000313" key="7">
    <source>
        <dbReference type="Proteomes" id="UP001148838"/>
    </source>
</evidence>
<dbReference type="Pfam" id="PF00788">
    <property type="entry name" value="RA"/>
    <property type="match status" value="2"/>
</dbReference>
<gene>
    <name evidence="6" type="ORF">ANN_18264</name>
</gene>
<name>A0ABQ8SNW6_PERAM</name>
<keyword evidence="1" id="KW-0378">Hydrolase</keyword>
<dbReference type="SUPFAM" id="SSF54236">
    <property type="entry name" value="Ubiquitin-like"/>
    <property type="match status" value="2"/>
</dbReference>
<dbReference type="CDD" id="cd01780">
    <property type="entry name" value="RA2_PLC-epsilon"/>
    <property type="match status" value="1"/>
</dbReference>
<feature type="region of interest" description="Disordered" evidence="2">
    <location>
        <begin position="966"/>
        <end position="991"/>
    </location>
</feature>
<dbReference type="InterPro" id="IPR028398">
    <property type="entry name" value="PLC-epsilon1_RA2"/>
</dbReference>
<feature type="region of interest" description="Disordered" evidence="2">
    <location>
        <begin position="194"/>
        <end position="231"/>
    </location>
</feature>
<evidence type="ECO:0000259" key="4">
    <source>
        <dbReference type="PROSITE" id="PS50008"/>
    </source>
</evidence>
<dbReference type="CDD" id="cd17114">
    <property type="entry name" value="RA_PLC-epsilon"/>
    <property type="match status" value="1"/>
</dbReference>
<protein>
    <recommendedName>
        <fullName evidence="1">Phosphoinositide phospholipase C</fullName>
        <ecNumber evidence="1">3.1.4.11</ecNumber>
    </recommendedName>
</protein>
<evidence type="ECO:0000256" key="2">
    <source>
        <dbReference type="SAM" id="MobiDB-lite"/>
    </source>
</evidence>
<dbReference type="SMART" id="SM00239">
    <property type="entry name" value="C2"/>
    <property type="match status" value="1"/>
</dbReference>
<keyword evidence="1" id="KW-0443">Lipid metabolism</keyword>
<dbReference type="InterPro" id="IPR001192">
    <property type="entry name" value="PI-PLC_fam"/>
</dbReference>
<comment type="caution">
    <text evidence="6">The sequence shown here is derived from an EMBL/GenBank/DDBJ whole genome shotgun (WGS) entry which is preliminary data.</text>
</comment>
<dbReference type="PROSITE" id="PS50008">
    <property type="entry name" value="PIPLC_Y_DOMAIN"/>
    <property type="match status" value="1"/>
</dbReference>
<feature type="domain" description="C2" evidence="3">
    <location>
        <begin position="441"/>
        <end position="567"/>
    </location>
</feature>
<dbReference type="PANTHER" id="PTHR10336">
    <property type="entry name" value="PHOSPHOINOSITIDE-SPECIFIC PHOSPHOLIPASE C FAMILY PROTEIN"/>
    <property type="match status" value="1"/>
</dbReference>
<dbReference type="Gene3D" id="2.60.40.150">
    <property type="entry name" value="C2 domain"/>
    <property type="match status" value="1"/>
</dbReference>
<dbReference type="EC" id="3.1.4.11" evidence="1"/>
<feature type="region of interest" description="Disordered" evidence="2">
    <location>
        <begin position="916"/>
        <end position="946"/>
    </location>
</feature>
<dbReference type="InterPro" id="IPR035892">
    <property type="entry name" value="C2_domain_sf"/>
</dbReference>
<feature type="compositionally biased region" description="Acidic residues" evidence="2">
    <location>
        <begin position="131"/>
        <end position="146"/>
    </location>
</feature>
<proteinExistence type="predicted"/>
<evidence type="ECO:0000259" key="5">
    <source>
        <dbReference type="PROSITE" id="PS50200"/>
    </source>
</evidence>
<accession>A0ABQ8SNW6</accession>
<dbReference type="InterPro" id="IPR001711">
    <property type="entry name" value="PLipase_C_Pinositol-sp_Y"/>
</dbReference>
<organism evidence="6 7">
    <name type="scientific">Periplaneta americana</name>
    <name type="common">American cockroach</name>
    <name type="synonym">Blatta americana</name>
    <dbReference type="NCBI Taxonomy" id="6978"/>
    <lineage>
        <taxon>Eukaryota</taxon>
        <taxon>Metazoa</taxon>
        <taxon>Ecdysozoa</taxon>
        <taxon>Arthropoda</taxon>
        <taxon>Hexapoda</taxon>
        <taxon>Insecta</taxon>
        <taxon>Pterygota</taxon>
        <taxon>Neoptera</taxon>
        <taxon>Polyneoptera</taxon>
        <taxon>Dictyoptera</taxon>
        <taxon>Blattodea</taxon>
        <taxon>Blattoidea</taxon>
        <taxon>Blattidae</taxon>
        <taxon>Blattinae</taxon>
        <taxon>Periplaneta</taxon>
    </lineage>
</organism>
<feature type="compositionally biased region" description="Low complexity" evidence="2">
    <location>
        <begin position="219"/>
        <end position="230"/>
    </location>
</feature>
<feature type="domain" description="Ras-associating" evidence="5">
    <location>
        <begin position="646"/>
        <end position="732"/>
    </location>
</feature>
<dbReference type="PROSITE" id="PS50004">
    <property type="entry name" value="C2"/>
    <property type="match status" value="1"/>
</dbReference>
<feature type="compositionally biased region" description="Polar residues" evidence="2">
    <location>
        <begin position="92"/>
        <end position="127"/>
    </location>
</feature>
<reference evidence="6 7" key="1">
    <citation type="journal article" date="2022" name="Allergy">
        <title>Genome assembly and annotation of Periplaneta americana reveal a comprehensive cockroach allergen profile.</title>
        <authorList>
            <person name="Wang L."/>
            <person name="Xiong Q."/>
            <person name="Saelim N."/>
            <person name="Wang L."/>
            <person name="Nong W."/>
            <person name="Wan A.T."/>
            <person name="Shi M."/>
            <person name="Liu X."/>
            <person name="Cao Q."/>
            <person name="Hui J.H.L."/>
            <person name="Sookrung N."/>
            <person name="Leung T.F."/>
            <person name="Tungtrongchitr A."/>
            <person name="Tsui S.K.W."/>
        </authorList>
    </citation>
    <scope>NUCLEOTIDE SEQUENCE [LARGE SCALE GENOMIC DNA]</scope>
    <source>
        <strain evidence="6">PWHHKU_190912</strain>
    </source>
</reference>
<comment type="catalytic activity">
    <reaction evidence="1">
        <text>a 1,2-diacyl-sn-glycero-3-phospho-(1D-myo-inositol-4,5-bisphosphate) + H2O = 1D-myo-inositol 1,4,5-trisphosphate + a 1,2-diacyl-sn-glycerol + H(+)</text>
        <dbReference type="Rhea" id="RHEA:33179"/>
        <dbReference type="ChEBI" id="CHEBI:15377"/>
        <dbReference type="ChEBI" id="CHEBI:15378"/>
        <dbReference type="ChEBI" id="CHEBI:17815"/>
        <dbReference type="ChEBI" id="CHEBI:58456"/>
        <dbReference type="ChEBI" id="CHEBI:203600"/>
        <dbReference type="EC" id="3.1.4.11"/>
    </reaction>
</comment>
<keyword evidence="1" id="KW-0442">Lipid degradation</keyword>
<dbReference type="SUPFAM" id="SSF51695">
    <property type="entry name" value="PLC-like phosphodiesterases"/>
    <property type="match status" value="1"/>
</dbReference>
<dbReference type="PROSITE" id="PS50007">
    <property type="entry name" value="PIPLC_X_DOMAIN"/>
    <property type="match status" value="1"/>
</dbReference>
<evidence type="ECO:0000313" key="6">
    <source>
        <dbReference type="EMBL" id="KAJ4435648.1"/>
    </source>
</evidence>
<dbReference type="Pfam" id="PF00168">
    <property type="entry name" value="C2"/>
    <property type="match status" value="1"/>
</dbReference>
<dbReference type="Pfam" id="PF00387">
    <property type="entry name" value="PI-PLC-Y"/>
    <property type="match status" value="1"/>
</dbReference>
<dbReference type="InterPro" id="IPR029071">
    <property type="entry name" value="Ubiquitin-like_domsf"/>
</dbReference>
<feature type="region of interest" description="Disordered" evidence="2">
    <location>
        <begin position="85"/>
        <end position="146"/>
    </location>
</feature>
<sequence>MEQHTEEEVKALIQVRHQLKGESSVELYSQSVFGEKLVTKFLFEADFNDEAQLPSPSQLRYRILIKNKKLTAEIPSGPASAAAAAAAASMRHGSSSHTPVRGAGSTSSKQTSSGRASSIISNTSGGSANDDFSDDDDDDDDDDDENLEEKVLSMGMYASDDKSLIKSASMGPPRTDSMSSHDSILRSERASIGVVGPLPRGQPFKSHTADTDWTDVEDSQPQKPKKQSSQIAKELSDMVIYVQAIKFRGLNTISPNSSVKCKRTGGPVSSGVIMKKSSVGGVSMPPPAIITSTPATPTSAATQASSGGSVSLSMTSGIGSSIATGSTASEQHSYAKQRANLHHPCYQCSSLNENTAKKLCRKQPHALVAHTETQLMRTYPAGMRIDSSNFNPVIFWAFGIQMVALNYQTEDAALHLNAAMFEQNGRCGYVLKPSVMWDRGHMMYRRFNPWDKEFDGLHSSHLILNILSGQYVCQSNLTASTYVEVEVVGIPVDCNKQKTKVIQRNALNPIWNDTFFFQVMFRDLAFLRFSVLDAGTNHLLAQRVLPLKCLRPGYRHVRLRSPQNQPLQLSTLFVYSRAEEESLDYNGGSVENGDAIHMGARGSLGGSAKHGRDSMPEAVAIKKDYSGGAVPLKRRMFFLMVHGVVPDEPYTILKITQESTTQEVVLQALQKAGLGADRVHDYILVEEVARSWEKKDRDVPATQRVLDLQERPLQAQAQWQGEGRFLLKRMGDDPSSRAWLSSIRSTAGRERRSMPSCMGGDATGAGATSDSIHQEQQQLRTWEEADTFLVCVYNVSPEIPYAILKVPLSSCAQDVLAQALVKARRMEDPARFVLVEELEWGSAGGGSGNRQQRVLGDDENVYSTQAHWQTLGRFILRERDQVTPPSGRRHRVAANLRTATLERLSKGLYVGHRASMSAGNKEKVPVQEALSDPTTARSTKPKFPLGSEGMRLASGRVIALTDRGRMARASVPQQTREVHSEGETLSDDEARDADLRTTVSRLKKVSLRKLRVWKS</sequence>
<dbReference type="Gene3D" id="3.20.20.190">
    <property type="entry name" value="Phosphatidylinositol (PI) phosphodiesterase"/>
    <property type="match status" value="2"/>
</dbReference>
<feature type="domain" description="PI-PLC Y-box" evidence="4">
    <location>
        <begin position="333"/>
        <end position="436"/>
    </location>
</feature>